<protein>
    <submittedName>
        <fullName evidence="6">Uncharacterized protein</fullName>
    </submittedName>
</protein>
<evidence type="ECO:0000256" key="2">
    <source>
        <dbReference type="PROSITE-ProRule" id="PRU00023"/>
    </source>
</evidence>
<dbReference type="SUPFAM" id="SSF48403">
    <property type="entry name" value="Ankyrin repeat"/>
    <property type="match status" value="1"/>
</dbReference>
<dbReference type="PANTHER" id="PTHR10039">
    <property type="entry name" value="AMELOGENIN"/>
    <property type="match status" value="1"/>
</dbReference>
<dbReference type="OrthoDB" id="443402at2759"/>
<evidence type="ECO:0000259" key="5">
    <source>
        <dbReference type="Pfam" id="PF24883"/>
    </source>
</evidence>
<dbReference type="AlphaFoldDB" id="A0A284R7J7"/>
<accession>A0A284R7J7</accession>
<sequence length="1130" mass="127200">MLPPGLHSAPQPPEASAPRVRNKAFELALQKHLDNLGVKPELPWFQTSDPQEIVDFIQGQQNTYQKASKLHRSVDYWNSKIIEPLQQFFTAIDQGVSSHPEIGGIVWGCIRFIIEILSGHSRYFNKIVSVLEVISRDLHSYHQYATLLYQDSDVVQTALADVYGAILGVCKVVHRCFYGPGQIPRSSVYIFIRSLNPWVTSKLDAVIQKFKATTANLESKVSIERQVREHNQRQSANEDREKAKKKDERETVAELELTKQRLLGKIPHIEYQDKHESCTAIFSGRPAPGQWLLRAQSYQLWRTCRTEINNLLWVHGKLGIGKTVLASVIVNDLKSTENVNTNIAVAYFYCEHDQTSKIDPLNILRTILYQLISVLPANSLEIKTLTQCVLLATFSDLKVLLNIVLEGLGRSYIVIDALDECPAVALQHLLPVLVPLSSKASILVTTRSNAPLIQRAFEGRVQSIAVTARDVNPDIEQYIRQRIVTVDEADRDRDFGPVIEVRDLSLRNEIVETLIKNAEGMFLWVRLQIQHLAEQHTDHDIRMSLQDLPRSLDATYIRSLDHIYHLDDKRRKRVQGVFRWLICAGSPGLNVELVRHAIAVDEMSDHWDSSMVVTNRNVLISDCANLVEFTATPHLKDKDSKTVPTIQFIHTSVKDFLVNSSSGNSDEMQSSPHLSTFFFFRSLSFAHYVIFQSCFKCLSLLDRRTEGSDPCPELSDYVRSPTLLLHLCNADDKDNPELGSLTQSFLTMLSMSPSPIQSILPDKVDLGSHTAVHIAAGLYCSNIMSHLLTHNGFSVMERDKCGRAPLHYAAGHFFRCLPVANNRYSCIQLLLEANADVNAVDERGRTALHYIAKQRAGYRFMPDHFHPESPIELLLRKGANPNISDVQGDTALHCASRCNWVDKHTLQTLLANHSDPNIPNKNRATCLHVLMMNEVPDNDALQILLDGGASPDAQDADGKTPLHILVGKSRFFNTLVRTVKVLLECRVGLSVNARDKEGMMPLHILARDKGPLCNRRQFPQEFASVGHDILELLLRYGADVRAQDLKGCTPYQLIVKNDRIAPRTSQLVLMVRFENSRKPITVSTSKKAPIRPWDSESTPHPCKRGEQSECGYTSTWSAPARGSFSTAVRM</sequence>
<evidence type="ECO:0000259" key="4">
    <source>
        <dbReference type="Pfam" id="PF24809"/>
    </source>
</evidence>
<dbReference type="Pfam" id="PF24883">
    <property type="entry name" value="NPHP3_N"/>
    <property type="match status" value="1"/>
</dbReference>
<feature type="repeat" description="ANK" evidence="2">
    <location>
        <begin position="887"/>
        <end position="921"/>
    </location>
</feature>
<gene>
    <name evidence="6" type="ORF">ARMOST_08075</name>
</gene>
<keyword evidence="2" id="KW-0040">ANK repeat</keyword>
<dbReference type="SUPFAM" id="SSF52540">
    <property type="entry name" value="P-loop containing nucleoside triphosphate hydrolases"/>
    <property type="match status" value="1"/>
</dbReference>
<dbReference type="InterPro" id="IPR036770">
    <property type="entry name" value="Ankyrin_rpt-contain_sf"/>
</dbReference>
<feature type="region of interest" description="Disordered" evidence="3">
    <location>
        <begin position="1084"/>
        <end position="1108"/>
    </location>
</feature>
<feature type="domain" description="DUF7708" evidence="4">
    <location>
        <begin position="81"/>
        <end position="183"/>
    </location>
</feature>
<feature type="region of interest" description="Disordered" evidence="3">
    <location>
        <begin position="227"/>
        <end position="250"/>
    </location>
</feature>
<dbReference type="Pfam" id="PF12796">
    <property type="entry name" value="Ank_2"/>
    <property type="match status" value="2"/>
</dbReference>
<evidence type="ECO:0000313" key="7">
    <source>
        <dbReference type="Proteomes" id="UP000219338"/>
    </source>
</evidence>
<dbReference type="OMA" id="KHESCTA"/>
<evidence type="ECO:0000256" key="1">
    <source>
        <dbReference type="ARBA" id="ARBA00022737"/>
    </source>
</evidence>
<evidence type="ECO:0000256" key="3">
    <source>
        <dbReference type="SAM" id="MobiDB-lite"/>
    </source>
</evidence>
<dbReference type="Gene3D" id="1.25.40.20">
    <property type="entry name" value="Ankyrin repeat-containing domain"/>
    <property type="match status" value="1"/>
</dbReference>
<evidence type="ECO:0000313" key="6">
    <source>
        <dbReference type="EMBL" id="SJL04705.1"/>
    </source>
</evidence>
<dbReference type="PANTHER" id="PTHR10039:SF16">
    <property type="entry name" value="GPI INOSITOL-DEACYLASE"/>
    <property type="match status" value="1"/>
</dbReference>
<dbReference type="Pfam" id="PF24809">
    <property type="entry name" value="DUF7708"/>
    <property type="match status" value="1"/>
</dbReference>
<dbReference type="SMART" id="SM00248">
    <property type="entry name" value="ANK"/>
    <property type="match status" value="7"/>
</dbReference>
<dbReference type="Proteomes" id="UP000219338">
    <property type="component" value="Unassembled WGS sequence"/>
</dbReference>
<feature type="domain" description="Nephrocystin 3-like N-terminal" evidence="5">
    <location>
        <begin position="289"/>
        <end position="447"/>
    </location>
</feature>
<keyword evidence="7" id="KW-1185">Reference proteome</keyword>
<dbReference type="InterPro" id="IPR056125">
    <property type="entry name" value="DUF7708"/>
</dbReference>
<proteinExistence type="predicted"/>
<feature type="repeat" description="ANK" evidence="2">
    <location>
        <begin position="801"/>
        <end position="842"/>
    </location>
</feature>
<dbReference type="InterPro" id="IPR056884">
    <property type="entry name" value="NPHP3-like_N"/>
</dbReference>
<dbReference type="PROSITE" id="PS50088">
    <property type="entry name" value="ANK_REPEAT"/>
    <property type="match status" value="2"/>
</dbReference>
<dbReference type="InterPro" id="IPR027417">
    <property type="entry name" value="P-loop_NTPase"/>
</dbReference>
<dbReference type="STRING" id="47428.A0A284R7J7"/>
<keyword evidence="1" id="KW-0677">Repeat</keyword>
<name>A0A284R7J7_ARMOS</name>
<reference evidence="7" key="1">
    <citation type="journal article" date="2017" name="Nat. Ecol. Evol.">
        <title>Genome expansion and lineage-specific genetic innovations in the forest pathogenic fungi Armillaria.</title>
        <authorList>
            <person name="Sipos G."/>
            <person name="Prasanna A.N."/>
            <person name="Walter M.C."/>
            <person name="O'Connor E."/>
            <person name="Balint B."/>
            <person name="Krizsan K."/>
            <person name="Kiss B."/>
            <person name="Hess J."/>
            <person name="Varga T."/>
            <person name="Slot J."/>
            <person name="Riley R."/>
            <person name="Boka B."/>
            <person name="Rigling D."/>
            <person name="Barry K."/>
            <person name="Lee J."/>
            <person name="Mihaltcheva S."/>
            <person name="LaButti K."/>
            <person name="Lipzen A."/>
            <person name="Waldron R."/>
            <person name="Moloney N.M."/>
            <person name="Sperisen C."/>
            <person name="Kredics L."/>
            <person name="Vagvoelgyi C."/>
            <person name="Patrignani A."/>
            <person name="Fitzpatrick D."/>
            <person name="Nagy I."/>
            <person name="Doyle S."/>
            <person name="Anderson J.B."/>
            <person name="Grigoriev I.V."/>
            <person name="Gueldener U."/>
            <person name="Muensterkoetter M."/>
            <person name="Nagy L.G."/>
        </authorList>
    </citation>
    <scope>NUCLEOTIDE SEQUENCE [LARGE SCALE GENOMIC DNA]</scope>
    <source>
        <strain evidence="7">C18/9</strain>
    </source>
</reference>
<dbReference type="Gene3D" id="3.40.50.300">
    <property type="entry name" value="P-loop containing nucleotide triphosphate hydrolases"/>
    <property type="match status" value="1"/>
</dbReference>
<dbReference type="EMBL" id="FUEG01000005">
    <property type="protein sequence ID" value="SJL04705.1"/>
    <property type="molecule type" value="Genomic_DNA"/>
</dbReference>
<organism evidence="6 7">
    <name type="scientific">Armillaria ostoyae</name>
    <name type="common">Armillaria root rot fungus</name>
    <dbReference type="NCBI Taxonomy" id="47428"/>
    <lineage>
        <taxon>Eukaryota</taxon>
        <taxon>Fungi</taxon>
        <taxon>Dikarya</taxon>
        <taxon>Basidiomycota</taxon>
        <taxon>Agaricomycotina</taxon>
        <taxon>Agaricomycetes</taxon>
        <taxon>Agaricomycetidae</taxon>
        <taxon>Agaricales</taxon>
        <taxon>Marasmiineae</taxon>
        <taxon>Physalacriaceae</taxon>
        <taxon>Armillaria</taxon>
    </lineage>
</organism>
<dbReference type="InterPro" id="IPR002110">
    <property type="entry name" value="Ankyrin_rpt"/>
</dbReference>